<dbReference type="Proteomes" id="UP000176037">
    <property type="component" value="Unassembled WGS sequence"/>
</dbReference>
<dbReference type="RefSeq" id="WP_070177882.1">
    <property type="nucleotide sequence ID" value="NZ_BMJR01000002.1"/>
</dbReference>
<proteinExistence type="predicted"/>
<keyword evidence="2" id="KW-1185">Reference proteome</keyword>
<dbReference type="Pfam" id="PF06050">
    <property type="entry name" value="HGD-D"/>
    <property type="match status" value="1"/>
</dbReference>
<dbReference type="InterPro" id="IPR010327">
    <property type="entry name" value="FldB/FldC_alpha/beta"/>
</dbReference>
<name>A0A1E8FCL0_9ALTE</name>
<evidence type="ECO:0000313" key="1">
    <source>
        <dbReference type="EMBL" id="OFI33506.1"/>
    </source>
</evidence>
<gene>
    <name evidence="1" type="ORF">BFC17_04410</name>
</gene>
<sequence length="415" mass="47324">MSTFTPQTGRLAIVEKVRKEQGEWLAGLKSGVEQGGRFAISASDEFEEIFNLFGIPALIVNYWHNLVLATGHGDHFADVLNKRGYDVDAITMGPLGYAAALEPELAPWGGLPRPTLMLGSTRDEAELRFMELWSKALDCPFMPLDYNLAGPYKTLVDDDWWNHIRRDWPRYIDSDQLDLRVAELQDVIALLERETGQTITTDDIARSLTMCNEQIDLFMEGLRLIADAERCPVTLRDQLALYVTLWHRGTPKGLDYARAFRDEVKQRIEDGIQAYPEENIRILYWTAMPEPRWHRYLNEQYGAVFVANNYSVTPELYARSFDPADPLRALAGRSLFLLSTLNNPQWMIETARFYKCDAIIGFEQPYPVETPHAIACKEAGIPYINAPVLADNDKIRAKLDRFIQDDVIPSMQQST</sequence>
<organism evidence="1 2">
    <name type="scientific">Alteromonas lipolytica</name>
    <dbReference type="NCBI Taxonomy" id="1856405"/>
    <lineage>
        <taxon>Bacteria</taxon>
        <taxon>Pseudomonadati</taxon>
        <taxon>Pseudomonadota</taxon>
        <taxon>Gammaproteobacteria</taxon>
        <taxon>Alteromonadales</taxon>
        <taxon>Alteromonadaceae</taxon>
        <taxon>Alteromonas/Salinimonas group</taxon>
        <taxon>Alteromonas</taxon>
    </lineage>
</organism>
<accession>A0A1E8FCL0</accession>
<protein>
    <recommendedName>
        <fullName evidence="3">2-hydroxyglutaryl-CoA dehydratase</fullName>
    </recommendedName>
</protein>
<evidence type="ECO:0008006" key="3">
    <source>
        <dbReference type="Google" id="ProtNLM"/>
    </source>
</evidence>
<dbReference type="AlphaFoldDB" id="A0A1E8FCL0"/>
<dbReference type="STRING" id="1856405.BFC17_04410"/>
<dbReference type="OrthoDB" id="3175226at2"/>
<evidence type="ECO:0000313" key="2">
    <source>
        <dbReference type="Proteomes" id="UP000176037"/>
    </source>
</evidence>
<dbReference type="EMBL" id="MJIC01000015">
    <property type="protein sequence ID" value="OFI33506.1"/>
    <property type="molecule type" value="Genomic_DNA"/>
</dbReference>
<reference evidence="1 2" key="1">
    <citation type="submission" date="2016-09" db="EMBL/GenBank/DDBJ databases">
        <title>Alteromonas lipolytica, a new species isolated from sea water.</title>
        <authorList>
            <person name="Wu Y.-H."/>
            <person name="Cheng H."/>
            <person name="Xu X.-W."/>
        </authorList>
    </citation>
    <scope>NUCLEOTIDE SEQUENCE [LARGE SCALE GENOMIC DNA]</scope>
    <source>
        <strain evidence="1 2">JW12</strain>
    </source>
</reference>
<comment type="caution">
    <text evidence="1">The sequence shown here is derived from an EMBL/GenBank/DDBJ whole genome shotgun (WGS) entry which is preliminary data.</text>
</comment>